<feature type="domain" description="N-acetyltransferase" evidence="3">
    <location>
        <begin position="23"/>
        <end position="200"/>
    </location>
</feature>
<reference evidence="4 5" key="1">
    <citation type="journal article" date="2014" name="Genome Announc.">
        <title>Draft Genome Sequence of Amycolatopsis lurida NRRL 2430, Producer of the Glycopeptide Family Antibiotic Ristocetin.</title>
        <authorList>
            <person name="Kwun M.J."/>
            <person name="Hong H.J."/>
        </authorList>
    </citation>
    <scope>NUCLEOTIDE SEQUENCE [LARGE SCALE GENOMIC DNA]</scope>
    <source>
        <strain evidence="4 5">NRRL 2430</strain>
    </source>
</reference>
<dbReference type="Proteomes" id="UP000256220">
    <property type="component" value="Unassembled WGS sequence"/>
</dbReference>
<dbReference type="AlphaFoldDB" id="A0A2P2FZ92"/>
<keyword evidence="5" id="KW-1185">Reference proteome</keyword>
<dbReference type="InterPro" id="IPR050680">
    <property type="entry name" value="YpeA/RimI_acetyltransf"/>
</dbReference>
<dbReference type="Pfam" id="PF00583">
    <property type="entry name" value="Acetyltransf_1"/>
    <property type="match status" value="1"/>
</dbReference>
<dbReference type="Gene3D" id="3.40.630.30">
    <property type="match status" value="1"/>
</dbReference>
<evidence type="ECO:0000259" key="3">
    <source>
        <dbReference type="PROSITE" id="PS51186"/>
    </source>
</evidence>
<evidence type="ECO:0000313" key="5">
    <source>
        <dbReference type="Proteomes" id="UP000256220"/>
    </source>
</evidence>
<dbReference type="PANTHER" id="PTHR43420">
    <property type="entry name" value="ACETYLTRANSFERASE"/>
    <property type="match status" value="1"/>
</dbReference>
<dbReference type="CDD" id="cd04301">
    <property type="entry name" value="NAT_SF"/>
    <property type="match status" value="1"/>
</dbReference>
<proteinExistence type="predicted"/>
<protein>
    <submittedName>
        <fullName evidence="4">Molybdopterin-guanine dinucleotide biosynthesis protein MobC</fullName>
    </submittedName>
</protein>
<dbReference type="GO" id="GO:0016747">
    <property type="term" value="F:acyltransferase activity, transferring groups other than amino-acyl groups"/>
    <property type="evidence" value="ECO:0007669"/>
    <property type="project" value="InterPro"/>
</dbReference>
<sequence length="211" mass="22445">MAAEETDTGSGPVTLRRSVPAGAERRAAELCWGAFGRKLGPALNPPDKAVPFLAARLDADRAVCAFAGGELVAFAEYQLGGQEPAKGAATAVLRTYGRIRGLYRLALLALFENHPKRGRLVVAGIAVDPGFRGQGIGSLLVEELAAIAAERGCREIRLDVIDTNSRAKALYERLGFATVRTIRTPYLRRLLGFGAVTTMCRSVAPKGLPAQ</sequence>
<dbReference type="EMBL" id="JFBM01000004">
    <property type="protein sequence ID" value="KFU82046.1"/>
    <property type="molecule type" value="Genomic_DNA"/>
</dbReference>
<name>A0A2P2FZ92_AMYLU</name>
<evidence type="ECO:0000256" key="1">
    <source>
        <dbReference type="ARBA" id="ARBA00022679"/>
    </source>
</evidence>
<dbReference type="RefSeq" id="WP_034307200.1">
    <property type="nucleotide sequence ID" value="NZ_JFBM01000004.1"/>
</dbReference>
<evidence type="ECO:0000256" key="2">
    <source>
        <dbReference type="ARBA" id="ARBA00023315"/>
    </source>
</evidence>
<evidence type="ECO:0000313" key="4">
    <source>
        <dbReference type="EMBL" id="KFU82046.1"/>
    </source>
</evidence>
<comment type="caution">
    <text evidence="4">The sequence shown here is derived from an EMBL/GenBank/DDBJ whole genome shotgun (WGS) entry which is preliminary data.</text>
</comment>
<keyword evidence="2" id="KW-0012">Acyltransferase</keyword>
<dbReference type="SUPFAM" id="SSF55729">
    <property type="entry name" value="Acyl-CoA N-acyltransferases (Nat)"/>
    <property type="match status" value="1"/>
</dbReference>
<organism evidence="4 5">
    <name type="scientific">Amycolatopsis lurida NRRL 2430</name>
    <dbReference type="NCBI Taxonomy" id="1460371"/>
    <lineage>
        <taxon>Bacteria</taxon>
        <taxon>Bacillati</taxon>
        <taxon>Actinomycetota</taxon>
        <taxon>Actinomycetes</taxon>
        <taxon>Pseudonocardiales</taxon>
        <taxon>Pseudonocardiaceae</taxon>
        <taxon>Amycolatopsis</taxon>
    </lineage>
</organism>
<dbReference type="InterPro" id="IPR000182">
    <property type="entry name" value="GNAT_dom"/>
</dbReference>
<keyword evidence="1" id="KW-0808">Transferase</keyword>
<dbReference type="InterPro" id="IPR016181">
    <property type="entry name" value="Acyl_CoA_acyltransferase"/>
</dbReference>
<accession>A0A2P2FZ92</accession>
<dbReference type="PROSITE" id="PS51186">
    <property type="entry name" value="GNAT"/>
    <property type="match status" value="1"/>
</dbReference>
<gene>
    <name evidence="4" type="ORF">BB31_06815</name>
</gene>